<dbReference type="PANTHER" id="PTHR48207">
    <property type="entry name" value="SUCCINATE--HYDROXYMETHYLGLUTARATE COA-TRANSFERASE"/>
    <property type="match status" value="1"/>
</dbReference>
<comment type="caution">
    <text evidence="2">The sequence shown here is derived from an EMBL/GenBank/DDBJ whole genome shotgun (WGS) entry which is preliminary data.</text>
</comment>
<dbReference type="SUPFAM" id="SSF89796">
    <property type="entry name" value="CoA-transferase family III (CaiB/BaiF)"/>
    <property type="match status" value="1"/>
</dbReference>
<dbReference type="Pfam" id="PF02515">
    <property type="entry name" value="CoA_transf_3"/>
    <property type="match status" value="1"/>
</dbReference>
<proteinExistence type="predicted"/>
<evidence type="ECO:0000313" key="3">
    <source>
        <dbReference type="Proteomes" id="UP001596383"/>
    </source>
</evidence>
<dbReference type="GO" id="GO:0016740">
    <property type="term" value="F:transferase activity"/>
    <property type="evidence" value="ECO:0007669"/>
    <property type="project" value="UniProtKB-KW"/>
</dbReference>
<dbReference type="Gene3D" id="3.30.1540.10">
    <property type="entry name" value="formyl-coa transferase, domain 3"/>
    <property type="match status" value="1"/>
</dbReference>
<dbReference type="InterPro" id="IPR044855">
    <property type="entry name" value="CoA-Trfase_III_dom3_sf"/>
</dbReference>
<gene>
    <name evidence="2" type="ORF">ACFQE6_22575</name>
</gene>
<reference evidence="2 3" key="1">
    <citation type="journal article" date="2019" name="Int. J. Syst. Evol. Microbiol.">
        <title>The Global Catalogue of Microorganisms (GCM) 10K type strain sequencing project: providing services to taxonomists for standard genome sequencing and annotation.</title>
        <authorList>
            <consortium name="The Broad Institute Genomics Platform"/>
            <consortium name="The Broad Institute Genome Sequencing Center for Infectious Disease"/>
            <person name="Wu L."/>
            <person name="Ma J."/>
        </authorList>
    </citation>
    <scope>NUCLEOTIDE SEQUENCE [LARGE SCALE GENOMIC DNA]</scope>
    <source>
        <strain evidence="2 3">LMG 29247</strain>
    </source>
</reference>
<protein>
    <submittedName>
        <fullName evidence="2">CaiB/BaiF CoA transferase family protein</fullName>
    </submittedName>
</protein>
<dbReference type="InterPro" id="IPR023606">
    <property type="entry name" value="CoA-Trfase_III_dom_1_sf"/>
</dbReference>
<evidence type="ECO:0000313" key="2">
    <source>
        <dbReference type="EMBL" id="MFC6767672.1"/>
    </source>
</evidence>
<dbReference type="EMBL" id="JBHSWV010000413">
    <property type="protein sequence ID" value="MFC6767672.1"/>
    <property type="molecule type" value="Genomic_DNA"/>
</dbReference>
<evidence type="ECO:0000256" key="1">
    <source>
        <dbReference type="ARBA" id="ARBA00022679"/>
    </source>
</evidence>
<name>A0ABD5SRI8_9EURY</name>
<dbReference type="Proteomes" id="UP001596383">
    <property type="component" value="Unassembled WGS sequence"/>
</dbReference>
<dbReference type="AlphaFoldDB" id="A0ABD5SRI8"/>
<dbReference type="InterPro" id="IPR050483">
    <property type="entry name" value="CoA-transferase_III_domain"/>
</dbReference>
<accession>A0ABD5SRI8</accession>
<dbReference type="InterPro" id="IPR003673">
    <property type="entry name" value="CoA-Trfase_fam_III"/>
</dbReference>
<keyword evidence="1 2" id="KW-0808">Transferase</keyword>
<dbReference type="Gene3D" id="3.40.50.10540">
    <property type="entry name" value="Crotonobetainyl-coa:carnitine coa-transferase, domain 1"/>
    <property type="match status" value="1"/>
</dbReference>
<keyword evidence="3" id="KW-1185">Reference proteome</keyword>
<organism evidence="2 3">
    <name type="scientific">Natrinema soli</name>
    <dbReference type="NCBI Taxonomy" id="1930624"/>
    <lineage>
        <taxon>Archaea</taxon>
        <taxon>Methanobacteriati</taxon>
        <taxon>Methanobacteriota</taxon>
        <taxon>Stenosarchaea group</taxon>
        <taxon>Halobacteria</taxon>
        <taxon>Halobacteriales</taxon>
        <taxon>Natrialbaceae</taxon>
        <taxon>Natrinema</taxon>
    </lineage>
</organism>
<dbReference type="PANTHER" id="PTHR48207:SF3">
    <property type="entry name" value="SUCCINATE--HYDROXYMETHYLGLUTARATE COA-TRANSFERASE"/>
    <property type="match status" value="1"/>
</dbReference>
<sequence length="402" mass="44364">MFIYSSMRLLRMQPLGDINVIDFTQSIAGPVCTQMLGEMGAEVIKVEPPSGDAFRPLMKGSLFSAYNNGKKSICVDLKTDEGQELLTDLAAKADVLIESFRPGVLDEYGLDYDSISADNPDIVYCSLSGYGQTGPNRSFPGYDPCIQAMSGLMATTGYPDQPPVRIRSSLIDCGTGTNAAFAVMAAIRERDKTGEGDHIDVSLFDVGISWMSYWIANYDTTGEVPERNGELGIGSAPNGLFEASDGYVYLITMTQTMFERLCKAVNRSDLLDRAEYQTMDDRIEHRPTLREELHEAFASYTAEELEQLLLEARVPAAAVRSIDEVVELSHLEARSMLTESYNPEVDEPVDIAALPFTFESDGERPGYSSPPPTKGEHTTEVLEQFAYSDERIETLRINGIIE</sequence>
<dbReference type="RefSeq" id="WP_337959484.1">
    <property type="nucleotide sequence ID" value="NZ_JAQIVI010000413.1"/>
</dbReference>